<dbReference type="SUPFAM" id="SSF53850">
    <property type="entry name" value="Periplasmic binding protein-like II"/>
    <property type="match status" value="1"/>
</dbReference>
<accession>A0ABT7T213</accession>
<name>A0ABT7T213_9ALTE</name>
<keyword evidence="1" id="KW-0732">Signal</keyword>
<feature type="signal peptide" evidence="1">
    <location>
        <begin position="1"/>
        <end position="26"/>
    </location>
</feature>
<dbReference type="Proteomes" id="UP001234343">
    <property type="component" value="Unassembled WGS sequence"/>
</dbReference>
<proteinExistence type="predicted"/>
<protein>
    <recommendedName>
        <fullName evidence="4">Transporter substrate-binding domain-containing protein</fullName>
    </recommendedName>
</protein>
<sequence>MATLLSRQIFSLNALFFVFMSAVASAQHPDIDYQFQRTQGTIYYTVLSKTSPTQVYFIHLLEFALEQSRDEFGGFELSDYPVPMDQARQIKTLQSGDADVMWTMTTPEREAALLPVKFALLQGMLGKRVFLVSAENQDAFKNDSLEILKQRLAIQGLDWPDTTILQANGFRVSAVPWYEWQFGIAKLLLSDTVEYFPRSIVEARAELALPYNQGLAVENHHMLDYPAFIYFFVNPAKPELQQRILHGLQRGQASGELQVLFESYPGYKDAVKLLSEERTIHRLNNPLTQVTAPSQ</sequence>
<keyword evidence="3" id="KW-1185">Reference proteome</keyword>
<gene>
    <name evidence="2" type="ORF">QTP81_14570</name>
</gene>
<evidence type="ECO:0008006" key="4">
    <source>
        <dbReference type="Google" id="ProtNLM"/>
    </source>
</evidence>
<organism evidence="2 3">
    <name type="scientific">Alteromonas arenosi</name>
    <dbReference type="NCBI Taxonomy" id="3055817"/>
    <lineage>
        <taxon>Bacteria</taxon>
        <taxon>Pseudomonadati</taxon>
        <taxon>Pseudomonadota</taxon>
        <taxon>Gammaproteobacteria</taxon>
        <taxon>Alteromonadales</taxon>
        <taxon>Alteromonadaceae</taxon>
        <taxon>Alteromonas/Salinimonas group</taxon>
        <taxon>Alteromonas</taxon>
    </lineage>
</organism>
<evidence type="ECO:0000256" key="1">
    <source>
        <dbReference type="SAM" id="SignalP"/>
    </source>
</evidence>
<comment type="caution">
    <text evidence="2">The sequence shown here is derived from an EMBL/GenBank/DDBJ whole genome shotgun (WGS) entry which is preliminary data.</text>
</comment>
<dbReference type="EMBL" id="JAUCBP010000012">
    <property type="protein sequence ID" value="MDM7861824.1"/>
    <property type="molecule type" value="Genomic_DNA"/>
</dbReference>
<feature type="chain" id="PRO_5045487066" description="Transporter substrate-binding domain-containing protein" evidence="1">
    <location>
        <begin position="27"/>
        <end position="295"/>
    </location>
</feature>
<dbReference type="RefSeq" id="WP_289366498.1">
    <property type="nucleotide sequence ID" value="NZ_JAUCBP010000012.1"/>
</dbReference>
<reference evidence="2 3" key="1">
    <citation type="submission" date="2023-06" db="EMBL/GenBank/DDBJ databases">
        <title>Alteromonas sp. ASW11-36 isolated from intertidal sand.</title>
        <authorList>
            <person name="Li Y."/>
        </authorList>
    </citation>
    <scope>NUCLEOTIDE SEQUENCE [LARGE SCALE GENOMIC DNA]</scope>
    <source>
        <strain evidence="2 3">ASW11-36</strain>
    </source>
</reference>
<evidence type="ECO:0000313" key="3">
    <source>
        <dbReference type="Proteomes" id="UP001234343"/>
    </source>
</evidence>
<evidence type="ECO:0000313" key="2">
    <source>
        <dbReference type="EMBL" id="MDM7861824.1"/>
    </source>
</evidence>